<feature type="transmembrane region" description="Helical" evidence="1">
    <location>
        <begin position="12"/>
        <end position="31"/>
    </location>
</feature>
<sequence length="73" mass="7848">MNSSTALKNLGIGLAVTGFVLLLGYGLYNFFAVESDLVLKVSIGAIVAGILLVLLTLIKEKMSVEDKGTERRY</sequence>
<dbReference type="HOGENOM" id="CLU_2695786_0_0_2"/>
<keyword evidence="1" id="KW-1133">Transmembrane helix</keyword>
<keyword evidence="3" id="KW-1185">Reference proteome</keyword>
<gene>
    <name evidence="2" type="ORF">MSHOH_1570</name>
</gene>
<dbReference type="PATRIC" id="fig|1434110.4.peg.1975"/>
<evidence type="ECO:0000256" key="1">
    <source>
        <dbReference type="SAM" id="Phobius"/>
    </source>
</evidence>
<accession>A0A0E3SF18</accession>
<dbReference type="AlphaFoldDB" id="A0A0E3SF18"/>
<keyword evidence="1" id="KW-0472">Membrane</keyword>
<evidence type="ECO:0000313" key="3">
    <source>
        <dbReference type="Proteomes" id="UP000033101"/>
    </source>
</evidence>
<dbReference type="KEGG" id="mhor:MSHOH_1570"/>
<evidence type="ECO:0000313" key="2">
    <source>
        <dbReference type="EMBL" id="AKB78053.1"/>
    </source>
</evidence>
<feature type="transmembrane region" description="Helical" evidence="1">
    <location>
        <begin position="37"/>
        <end position="58"/>
    </location>
</feature>
<dbReference type="Proteomes" id="UP000033101">
    <property type="component" value="Chromosome"/>
</dbReference>
<dbReference type="GeneID" id="24830778"/>
<keyword evidence="1" id="KW-0812">Transmembrane</keyword>
<reference evidence="2 3" key="1">
    <citation type="submission" date="2014-07" db="EMBL/GenBank/DDBJ databases">
        <title>Methanogenic archaea and the global carbon cycle.</title>
        <authorList>
            <person name="Henriksen J.R."/>
            <person name="Luke J."/>
            <person name="Reinhart S."/>
            <person name="Benedict M.N."/>
            <person name="Youngblut N.D."/>
            <person name="Metcalf M.E."/>
            <person name="Whitaker R.J."/>
            <person name="Metcalf W.W."/>
        </authorList>
    </citation>
    <scope>NUCLEOTIDE SEQUENCE [LARGE SCALE GENOMIC DNA]</scope>
    <source>
        <strain evidence="2 3">HB-1</strain>
    </source>
</reference>
<protein>
    <submittedName>
        <fullName evidence="2">Uncharacterized protein</fullName>
    </submittedName>
</protein>
<name>A0A0E3SF18_9EURY</name>
<organism evidence="2 3">
    <name type="scientific">Methanosarcina horonobensis HB-1 = JCM 15518</name>
    <dbReference type="NCBI Taxonomy" id="1434110"/>
    <lineage>
        <taxon>Archaea</taxon>
        <taxon>Methanobacteriati</taxon>
        <taxon>Methanobacteriota</taxon>
        <taxon>Stenosarchaea group</taxon>
        <taxon>Methanomicrobia</taxon>
        <taxon>Methanosarcinales</taxon>
        <taxon>Methanosarcinaceae</taxon>
        <taxon>Methanosarcina</taxon>
    </lineage>
</organism>
<proteinExistence type="predicted"/>
<dbReference type="EMBL" id="CP009516">
    <property type="protein sequence ID" value="AKB78053.1"/>
    <property type="molecule type" value="Genomic_DNA"/>
</dbReference>
<dbReference type="OrthoDB" id="136745at2157"/>
<dbReference type="RefSeq" id="WP_048138860.1">
    <property type="nucleotide sequence ID" value="NZ_BBCW01000023.1"/>
</dbReference>